<dbReference type="Pfam" id="PF23232">
    <property type="entry name" value="AAA_lid_13"/>
    <property type="match status" value="1"/>
</dbReference>
<dbReference type="PRINTS" id="PR00819">
    <property type="entry name" value="CBXCFQXSUPER"/>
</dbReference>
<dbReference type="SMART" id="SM00382">
    <property type="entry name" value="AAA"/>
    <property type="match status" value="1"/>
</dbReference>
<organism evidence="5 6">
    <name type="scientific">Glutinoglossum americanum</name>
    <dbReference type="NCBI Taxonomy" id="1670608"/>
    <lineage>
        <taxon>Eukaryota</taxon>
        <taxon>Fungi</taxon>
        <taxon>Dikarya</taxon>
        <taxon>Ascomycota</taxon>
        <taxon>Pezizomycotina</taxon>
        <taxon>Geoglossomycetes</taxon>
        <taxon>Geoglossales</taxon>
        <taxon>Geoglossaceae</taxon>
        <taxon>Glutinoglossum</taxon>
    </lineage>
</organism>
<evidence type="ECO:0000256" key="2">
    <source>
        <dbReference type="ARBA" id="ARBA00022840"/>
    </source>
</evidence>
<dbReference type="Pfam" id="PF00004">
    <property type="entry name" value="AAA"/>
    <property type="match status" value="1"/>
</dbReference>
<evidence type="ECO:0000259" key="4">
    <source>
        <dbReference type="SMART" id="SM00382"/>
    </source>
</evidence>
<dbReference type="OrthoDB" id="10042665at2759"/>
<keyword evidence="6" id="KW-1185">Reference proteome</keyword>
<keyword evidence="2" id="KW-0067">ATP-binding</keyword>
<dbReference type="AlphaFoldDB" id="A0A9P8I8J9"/>
<sequence>MADSHGSRSSESSPSNSSTNTSISSSNQGLKSEDDQSSRVDVKTTRLVCQNCGAHSFLTATSLLTDAVASQGSNAIAEDKETKPMKRTRIGRFITDKDGHEQLVEYTDSDKTDLDLPNAGDFVFAVRSEFNFHRTDLSRPEESLVLISPSLAKAYRSVIKASTGTRLGRLGRRTAEIPEPYAPLFFYYDEISKAVENPEFACEEDFGVLAKFYTGRILPEHDKIRALLAEDMVLYDDLWAIFRTGDLIYSLDECSEPCLHMLIRTEYRQSERWYNDPNKHQNRMIAETWCIGWDHSTSTFNRVIKARAIRPFSGSRSITSLPFYPLKYYKGGSLEEINGLLTQVESRGRQWKELMSQKPRCLNYSGPARKFSEREDEYLGERIIIDGSINKALISTVGGAEVKQSARVSYEDLTTNLGLDSDHQHFDNFPKDEDFSKLQAQLCPATALCYTVKSRTWYEIGISRTEEVKWRDDAVKLLVLEDMTKKMLIGLVKQHQVNKEKVLSDIIPSKGKGLVIVLHGSPGVGKTLTAEVIAEYTKKPLYPINIGELTSEEKIVSKLQWHFTTASRWDAVLLLDEADVLLEKRSYEDFKRNGIVSGIFQHDLAEEVFLRMLEYYDGMLFLTTNRIMTIDAAFQSRIQIAIKFPDLTPEMRRQIWQNFINRLDEREIQGKKELLDHLEDMQEWNLNGRQIRNVLTTAEALALSLERRRGALRYRQVEEVANQTLHFQDLFSETAKEQKAQLVNNLNPRQFQERRAFRTLN</sequence>
<evidence type="ECO:0000313" key="5">
    <source>
        <dbReference type="EMBL" id="KAH0545284.1"/>
    </source>
</evidence>
<dbReference type="EMBL" id="JAGHQL010000007">
    <property type="protein sequence ID" value="KAH0545284.1"/>
    <property type="molecule type" value="Genomic_DNA"/>
</dbReference>
<dbReference type="InterPro" id="IPR056599">
    <property type="entry name" value="AAA_lid_fung"/>
</dbReference>
<dbReference type="InterPro" id="IPR000641">
    <property type="entry name" value="CbxX/CfxQ"/>
</dbReference>
<accession>A0A9P8I8J9</accession>
<proteinExistence type="predicted"/>
<dbReference type="InterPro" id="IPR054289">
    <property type="entry name" value="DUF7025"/>
</dbReference>
<evidence type="ECO:0000256" key="1">
    <source>
        <dbReference type="ARBA" id="ARBA00022741"/>
    </source>
</evidence>
<dbReference type="SUPFAM" id="SSF52540">
    <property type="entry name" value="P-loop containing nucleoside triphosphate hydrolases"/>
    <property type="match status" value="1"/>
</dbReference>
<dbReference type="PANTHER" id="PTHR46411">
    <property type="entry name" value="FAMILY ATPASE, PUTATIVE-RELATED"/>
    <property type="match status" value="1"/>
</dbReference>
<keyword evidence="1" id="KW-0547">Nucleotide-binding</keyword>
<evidence type="ECO:0000313" key="6">
    <source>
        <dbReference type="Proteomes" id="UP000698800"/>
    </source>
</evidence>
<dbReference type="InterPro" id="IPR003959">
    <property type="entry name" value="ATPase_AAA_core"/>
</dbReference>
<evidence type="ECO:0000256" key="3">
    <source>
        <dbReference type="SAM" id="MobiDB-lite"/>
    </source>
</evidence>
<name>A0A9P8I8J9_9PEZI</name>
<feature type="compositionally biased region" description="Low complexity" evidence="3">
    <location>
        <begin position="9"/>
        <end position="27"/>
    </location>
</feature>
<dbReference type="Gene3D" id="3.40.50.300">
    <property type="entry name" value="P-loop containing nucleotide triphosphate hydrolases"/>
    <property type="match status" value="1"/>
</dbReference>
<dbReference type="InterPro" id="IPR003593">
    <property type="entry name" value="AAA+_ATPase"/>
</dbReference>
<comment type="caution">
    <text evidence="5">The sequence shown here is derived from an EMBL/GenBank/DDBJ whole genome shotgun (WGS) entry which is preliminary data.</text>
</comment>
<dbReference type="GO" id="GO:0016887">
    <property type="term" value="F:ATP hydrolysis activity"/>
    <property type="evidence" value="ECO:0007669"/>
    <property type="project" value="InterPro"/>
</dbReference>
<dbReference type="Proteomes" id="UP000698800">
    <property type="component" value="Unassembled WGS sequence"/>
</dbReference>
<dbReference type="PANTHER" id="PTHR46411:SF2">
    <property type="entry name" value="AAA+ ATPASE DOMAIN-CONTAINING PROTEIN"/>
    <property type="match status" value="1"/>
</dbReference>
<feature type="domain" description="AAA+ ATPase" evidence="4">
    <location>
        <begin position="512"/>
        <end position="648"/>
    </location>
</feature>
<dbReference type="GO" id="GO:0005524">
    <property type="term" value="F:ATP binding"/>
    <property type="evidence" value="ECO:0007669"/>
    <property type="project" value="UniProtKB-KW"/>
</dbReference>
<dbReference type="CDD" id="cd19481">
    <property type="entry name" value="RecA-like_protease"/>
    <property type="match status" value="1"/>
</dbReference>
<feature type="region of interest" description="Disordered" evidence="3">
    <location>
        <begin position="1"/>
        <end position="39"/>
    </location>
</feature>
<dbReference type="InterPro" id="IPR027417">
    <property type="entry name" value="P-loop_NTPase"/>
</dbReference>
<dbReference type="Pfam" id="PF22942">
    <property type="entry name" value="DUF7025"/>
    <property type="match status" value="1"/>
</dbReference>
<reference evidence="5" key="1">
    <citation type="submission" date="2021-03" db="EMBL/GenBank/DDBJ databases">
        <title>Comparative genomics and phylogenomic investigation of the class Geoglossomycetes provide insights into ecological specialization and systematics.</title>
        <authorList>
            <person name="Melie T."/>
            <person name="Pirro S."/>
            <person name="Miller A.N."/>
            <person name="Quandt A."/>
        </authorList>
    </citation>
    <scope>NUCLEOTIDE SEQUENCE</scope>
    <source>
        <strain evidence="5">GBOQ0MN5Z8</strain>
    </source>
</reference>
<gene>
    <name evidence="5" type="ORF">FGG08_000583</name>
</gene>
<protein>
    <recommendedName>
        <fullName evidence="4">AAA+ ATPase domain-containing protein</fullName>
    </recommendedName>
</protein>